<evidence type="ECO:0000259" key="3">
    <source>
        <dbReference type="PROSITE" id="PS50162"/>
    </source>
</evidence>
<reference evidence="5" key="1">
    <citation type="submission" date="2019-03" db="EMBL/GenBank/DDBJ databases">
        <title>Snf2 controls pulcherriminic acid biosynthesis and connects pigmentation and antifungal activity of the yeast Metschnikowia pulcherrima.</title>
        <authorList>
            <person name="Gore-Lloyd D."/>
            <person name="Sumann I."/>
            <person name="Brachmann A.O."/>
            <person name="Schneeberger K."/>
            <person name="Ortiz-Merino R.A."/>
            <person name="Moreno-Beltran M."/>
            <person name="Schlaefli M."/>
            <person name="Kirner P."/>
            <person name="Santos Kron A."/>
            <person name="Wolfe K.H."/>
            <person name="Piel J."/>
            <person name="Ahrens C.H."/>
            <person name="Henk D."/>
            <person name="Freimoser F.M."/>
        </authorList>
    </citation>
    <scope>NUCLEOTIDE SEQUENCE [LARGE SCALE GENOMIC DNA]</scope>
    <source>
        <strain evidence="5">APC 1.2</strain>
    </source>
</reference>
<evidence type="ECO:0000313" key="5">
    <source>
        <dbReference type="Proteomes" id="UP000292447"/>
    </source>
</evidence>
<dbReference type="EMBL" id="CP034461">
    <property type="protein sequence ID" value="QBM90568.1"/>
    <property type="molecule type" value="Genomic_DNA"/>
</dbReference>
<sequence length="500" mass="56150">MDITKQYPKLALNHQDATVFEIESFLTGLGLSTIDLINLSRSCDRGMAESLGARSGASPEEVFNILQKVKQLFISSLKPGLPPVSREYIPTSFKSLDSSMHGGIPLGQITEVFGASGCGKSQFLLSLAVRALVAGTGNESSCVYISTEATLESRRLDDFSSKVPGALDRVSYVYCPDLDNQDHILFTQLRLKLEEGIKSGRPVRMVIIDSVSHHMRAEDTFLNTLQFFRSHLAWQEDQLLGVPTYRQEKAKFDAVTSQHMKGDVRFRNRTLKKYYLFTLYSHLAELALSYNVAVVLANQVSDVMDAADTGNNEKTEYIEEDPLSFDFQVGTFLGWDAVSLSSYNFNASENETKENGENRKRKMDEQNFEINNENRNTSWNRQKTVRSGPRRKVPAMGYTWSKLIPNRILLWKAYLPIYERARDHEPIGDAEKGFLNEQMRNHSTDADQATKSSTETASSIAGFNVRRYARAVSGHNQAGATAEFEISQTGLYEVHAGRRT</sequence>
<dbReference type="GO" id="GO:0000150">
    <property type="term" value="F:DNA strand exchange activity"/>
    <property type="evidence" value="ECO:0007669"/>
    <property type="project" value="TreeGrafter"/>
</dbReference>
<dbReference type="SUPFAM" id="SSF52540">
    <property type="entry name" value="P-loop containing nucleoside triphosphate hydrolases"/>
    <property type="match status" value="1"/>
</dbReference>
<dbReference type="SMART" id="SM00382">
    <property type="entry name" value="AAA"/>
    <property type="match status" value="1"/>
</dbReference>
<dbReference type="GO" id="GO:0000730">
    <property type="term" value="P:DNA recombinase assembly"/>
    <property type="evidence" value="ECO:0007669"/>
    <property type="project" value="TreeGrafter"/>
</dbReference>
<name>A0A4P6XWA0_9ASCO</name>
<dbReference type="GO" id="GO:0140664">
    <property type="term" value="F:ATP-dependent DNA damage sensor activity"/>
    <property type="evidence" value="ECO:0007669"/>
    <property type="project" value="InterPro"/>
</dbReference>
<dbReference type="PANTHER" id="PTHR22942">
    <property type="entry name" value="RECA/RAD51/RADA DNA STRAND-PAIRING FAMILY MEMBER"/>
    <property type="match status" value="1"/>
</dbReference>
<dbReference type="AlphaFoldDB" id="A0A4P6XWA0"/>
<feature type="domain" description="RecA family profile 1" evidence="3">
    <location>
        <begin position="85"/>
        <end position="300"/>
    </location>
</feature>
<dbReference type="PANTHER" id="PTHR22942:SF66">
    <property type="entry name" value="RE19845P"/>
    <property type="match status" value="1"/>
</dbReference>
<dbReference type="Pfam" id="PF08423">
    <property type="entry name" value="Rad51"/>
    <property type="match status" value="1"/>
</dbReference>
<evidence type="ECO:0000313" key="4">
    <source>
        <dbReference type="EMBL" id="QBM90568.1"/>
    </source>
</evidence>
<dbReference type="GO" id="GO:0042148">
    <property type="term" value="P:DNA strand invasion"/>
    <property type="evidence" value="ECO:0007669"/>
    <property type="project" value="TreeGrafter"/>
</dbReference>
<dbReference type="InterPro" id="IPR013632">
    <property type="entry name" value="Rad51_C"/>
</dbReference>
<keyword evidence="5" id="KW-1185">Reference proteome</keyword>
<dbReference type="GO" id="GO:0061982">
    <property type="term" value="P:meiosis I cell cycle process"/>
    <property type="evidence" value="ECO:0007669"/>
    <property type="project" value="UniProtKB-ARBA"/>
</dbReference>
<organism evidence="4 5">
    <name type="scientific">Metschnikowia aff. pulcherrima</name>
    <dbReference type="NCBI Taxonomy" id="2163413"/>
    <lineage>
        <taxon>Eukaryota</taxon>
        <taxon>Fungi</taxon>
        <taxon>Dikarya</taxon>
        <taxon>Ascomycota</taxon>
        <taxon>Saccharomycotina</taxon>
        <taxon>Pichiomycetes</taxon>
        <taxon>Metschnikowiaceae</taxon>
        <taxon>Metschnikowia</taxon>
    </lineage>
</organism>
<proteinExistence type="predicted"/>
<dbReference type="GO" id="GO:0003690">
    <property type="term" value="F:double-stranded DNA binding"/>
    <property type="evidence" value="ECO:0007669"/>
    <property type="project" value="TreeGrafter"/>
</dbReference>
<evidence type="ECO:0000256" key="2">
    <source>
        <dbReference type="ARBA" id="ARBA00022840"/>
    </source>
</evidence>
<dbReference type="STRING" id="2163413.A0A4P6XWA0"/>
<dbReference type="PROSITE" id="PS50162">
    <property type="entry name" value="RECA_2"/>
    <property type="match status" value="1"/>
</dbReference>
<dbReference type="Proteomes" id="UP000292447">
    <property type="component" value="Chromosome VI"/>
</dbReference>
<keyword evidence="2" id="KW-0067">ATP-binding</keyword>
<dbReference type="GO" id="GO:0006312">
    <property type="term" value="P:mitotic recombination"/>
    <property type="evidence" value="ECO:0007669"/>
    <property type="project" value="TreeGrafter"/>
</dbReference>
<dbReference type="InterPro" id="IPR027417">
    <property type="entry name" value="P-loop_NTPase"/>
</dbReference>
<gene>
    <name evidence="4" type="primary">MPUL0F01490</name>
    <name evidence="4" type="ORF">METSCH_F01490</name>
</gene>
<accession>A0A4P6XWA0</accession>
<dbReference type="InterPro" id="IPR020588">
    <property type="entry name" value="RecA_ATP-bd"/>
</dbReference>
<protein>
    <submittedName>
        <fullName evidence="4">DNA repair protein RAD57</fullName>
    </submittedName>
</protein>
<keyword evidence="1" id="KW-0547">Nucleotide-binding</keyword>
<dbReference type="GO" id="GO:0003697">
    <property type="term" value="F:single-stranded DNA binding"/>
    <property type="evidence" value="ECO:0007669"/>
    <property type="project" value="TreeGrafter"/>
</dbReference>
<dbReference type="GO" id="GO:0005524">
    <property type="term" value="F:ATP binding"/>
    <property type="evidence" value="ECO:0007669"/>
    <property type="project" value="UniProtKB-KW"/>
</dbReference>
<dbReference type="Gene3D" id="3.40.50.300">
    <property type="entry name" value="P-loop containing nucleotide triphosphate hydrolases"/>
    <property type="match status" value="1"/>
</dbReference>
<evidence type="ECO:0000256" key="1">
    <source>
        <dbReference type="ARBA" id="ARBA00022741"/>
    </source>
</evidence>
<dbReference type="InterPro" id="IPR003593">
    <property type="entry name" value="AAA+_ATPase"/>
</dbReference>